<dbReference type="AlphaFoldDB" id="A0A165JMA5"/>
<keyword evidence="10" id="KW-0443">Lipid metabolism</keyword>
<proteinExistence type="inferred from homology"/>
<comment type="similarity">
    <text evidence="5 12">Belongs to the acyl-CoA oxidase family.</text>
</comment>
<dbReference type="GO" id="GO:0003997">
    <property type="term" value="F:acyl-CoA oxidase activity"/>
    <property type="evidence" value="ECO:0007669"/>
    <property type="project" value="UniProtKB-EC"/>
</dbReference>
<feature type="active site" description="Proton acceptor" evidence="13">
    <location>
        <position position="422"/>
    </location>
</feature>
<dbReference type="SUPFAM" id="SSF56645">
    <property type="entry name" value="Acyl-CoA dehydrogenase NM domain-like"/>
    <property type="match status" value="1"/>
</dbReference>
<dbReference type="FunFam" id="1.20.140.10:FF:000010">
    <property type="entry name" value="Acyl-coenzyme A oxidase"/>
    <property type="match status" value="1"/>
</dbReference>
<evidence type="ECO:0000256" key="5">
    <source>
        <dbReference type="ARBA" id="ARBA00006288"/>
    </source>
</evidence>
<evidence type="ECO:0000259" key="17">
    <source>
        <dbReference type="Pfam" id="PF22924"/>
    </source>
</evidence>
<evidence type="ECO:0000256" key="6">
    <source>
        <dbReference type="ARBA" id="ARBA00022630"/>
    </source>
</evidence>
<keyword evidence="6 12" id="KW-0285">Flavoprotein</keyword>
<evidence type="ECO:0000313" key="19">
    <source>
        <dbReference type="Proteomes" id="UP000077266"/>
    </source>
</evidence>
<dbReference type="PANTHER" id="PTHR10909">
    <property type="entry name" value="ELECTRON TRANSPORT OXIDOREDUCTASE"/>
    <property type="match status" value="1"/>
</dbReference>
<dbReference type="InterPro" id="IPR009100">
    <property type="entry name" value="AcylCoA_DH/oxidase_NM_dom_sf"/>
</dbReference>
<evidence type="ECO:0000259" key="16">
    <source>
        <dbReference type="Pfam" id="PF02770"/>
    </source>
</evidence>
<feature type="domain" description="Acyl-CoA oxidase C-terminal" evidence="15">
    <location>
        <begin position="464"/>
        <end position="600"/>
    </location>
</feature>
<dbReference type="Proteomes" id="UP000077266">
    <property type="component" value="Unassembled WGS sequence"/>
</dbReference>
<dbReference type="InterPro" id="IPR055060">
    <property type="entry name" value="ACOX_C_alpha1"/>
</dbReference>
<keyword evidence="11" id="KW-0576">Peroxisome</keyword>
<feature type="domain" description="Acyl-CoA oxidase C-alpha1" evidence="17">
    <location>
        <begin position="280"/>
        <end position="437"/>
    </location>
</feature>
<keyword evidence="19" id="KW-1185">Reference proteome</keyword>
<evidence type="ECO:0000256" key="4">
    <source>
        <dbReference type="ARBA" id="ARBA00004846"/>
    </source>
</evidence>
<dbReference type="GO" id="GO:0005777">
    <property type="term" value="C:peroxisome"/>
    <property type="evidence" value="ECO:0007669"/>
    <property type="project" value="UniProtKB-SubCell"/>
</dbReference>
<protein>
    <recommendedName>
        <fullName evidence="12">Acyl-coenzyme A oxidase</fullName>
    </recommendedName>
</protein>
<dbReference type="Pfam" id="PF22924">
    <property type="entry name" value="ACOX_C_alpha1"/>
    <property type="match status" value="1"/>
</dbReference>
<comment type="catalytic activity">
    <reaction evidence="1">
        <text>a 2,3-saturated acyl-CoA + O2 = a (2E)-enoyl-CoA + H2O2</text>
        <dbReference type="Rhea" id="RHEA:38959"/>
        <dbReference type="ChEBI" id="CHEBI:15379"/>
        <dbReference type="ChEBI" id="CHEBI:16240"/>
        <dbReference type="ChEBI" id="CHEBI:58856"/>
        <dbReference type="ChEBI" id="CHEBI:65111"/>
        <dbReference type="EC" id="1.3.3.6"/>
    </reaction>
</comment>
<dbReference type="InterPro" id="IPR006091">
    <property type="entry name" value="Acyl-CoA_Oxase/DH_mid-dom"/>
</dbReference>
<dbReference type="InterPro" id="IPR046373">
    <property type="entry name" value="Acyl-CoA_Oxase/DH_mid-dom_sf"/>
</dbReference>
<keyword evidence="7 12" id="KW-0274">FAD</keyword>
<dbReference type="STRING" id="1314781.A0A165JMA5"/>
<evidence type="ECO:0000256" key="13">
    <source>
        <dbReference type="PIRSR" id="PIRSR000168-1"/>
    </source>
</evidence>
<evidence type="ECO:0000256" key="1">
    <source>
        <dbReference type="ARBA" id="ARBA00001201"/>
    </source>
</evidence>
<comment type="cofactor">
    <cofactor evidence="2">
        <name>FAD</name>
        <dbReference type="ChEBI" id="CHEBI:57692"/>
    </cofactor>
</comment>
<dbReference type="EMBL" id="KV425964">
    <property type="protein sequence ID" value="KZV95056.1"/>
    <property type="molecule type" value="Genomic_DNA"/>
</dbReference>
<dbReference type="SUPFAM" id="SSF47203">
    <property type="entry name" value="Acyl-CoA dehydrogenase C-terminal domain-like"/>
    <property type="match status" value="2"/>
</dbReference>
<evidence type="ECO:0000256" key="10">
    <source>
        <dbReference type="ARBA" id="ARBA00023098"/>
    </source>
</evidence>
<evidence type="ECO:0000256" key="3">
    <source>
        <dbReference type="ARBA" id="ARBA00004275"/>
    </source>
</evidence>
<comment type="pathway">
    <text evidence="4">Lipid metabolism; peroxisomal fatty acid beta-oxidation.</text>
</comment>
<dbReference type="FunFam" id="2.40.110.10:FF:000005">
    <property type="entry name" value="Acyl-coenzyme A oxidase"/>
    <property type="match status" value="1"/>
</dbReference>
<dbReference type="GO" id="GO:0033540">
    <property type="term" value="P:fatty acid beta-oxidation using acyl-CoA oxidase"/>
    <property type="evidence" value="ECO:0007669"/>
    <property type="project" value="UniProtKB-UniPathway"/>
</dbReference>
<dbReference type="InParanoid" id="A0A165JMA5"/>
<dbReference type="InterPro" id="IPR012258">
    <property type="entry name" value="Acyl-CoA_oxidase"/>
</dbReference>
<dbReference type="UniPathway" id="UPA00661"/>
<name>A0A165JMA5_EXIGL</name>
<evidence type="ECO:0000256" key="11">
    <source>
        <dbReference type="ARBA" id="ARBA00023140"/>
    </source>
</evidence>
<dbReference type="Pfam" id="PF01756">
    <property type="entry name" value="ACOX"/>
    <property type="match status" value="1"/>
</dbReference>
<organism evidence="18 19">
    <name type="scientific">Exidia glandulosa HHB12029</name>
    <dbReference type="NCBI Taxonomy" id="1314781"/>
    <lineage>
        <taxon>Eukaryota</taxon>
        <taxon>Fungi</taxon>
        <taxon>Dikarya</taxon>
        <taxon>Basidiomycota</taxon>
        <taxon>Agaricomycotina</taxon>
        <taxon>Agaricomycetes</taxon>
        <taxon>Auriculariales</taxon>
        <taxon>Exidiaceae</taxon>
        <taxon>Exidia</taxon>
    </lineage>
</organism>
<accession>A0A165JMA5</accession>
<evidence type="ECO:0000259" key="15">
    <source>
        <dbReference type="Pfam" id="PF01756"/>
    </source>
</evidence>
<dbReference type="InterPro" id="IPR002655">
    <property type="entry name" value="Acyl-CoA_oxidase_C"/>
</dbReference>
<evidence type="ECO:0000256" key="2">
    <source>
        <dbReference type="ARBA" id="ARBA00001974"/>
    </source>
</evidence>
<evidence type="ECO:0000256" key="8">
    <source>
        <dbReference type="ARBA" id="ARBA00022832"/>
    </source>
</evidence>
<dbReference type="InterPro" id="IPR036250">
    <property type="entry name" value="AcylCo_DH-like_C"/>
</dbReference>
<dbReference type="Pfam" id="PF02770">
    <property type="entry name" value="Acyl-CoA_dh_M"/>
    <property type="match status" value="1"/>
</dbReference>
<evidence type="ECO:0000256" key="9">
    <source>
        <dbReference type="ARBA" id="ARBA00023002"/>
    </source>
</evidence>
<feature type="domain" description="Acyl-CoA oxidase/dehydrogenase middle" evidence="16">
    <location>
        <begin position="133"/>
        <end position="242"/>
    </location>
</feature>
<dbReference type="GO" id="GO:0055088">
    <property type="term" value="P:lipid homeostasis"/>
    <property type="evidence" value="ECO:0007669"/>
    <property type="project" value="TreeGrafter"/>
</dbReference>
<evidence type="ECO:0000256" key="12">
    <source>
        <dbReference type="PIRNR" id="PIRNR000168"/>
    </source>
</evidence>
<dbReference type="GO" id="GO:0071949">
    <property type="term" value="F:FAD binding"/>
    <property type="evidence" value="ECO:0007669"/>
    <property type="project" value="InterPro"/>
</dbReference>
<reference evidence="18 19" key="1">
    <citation type="journal article" date="2016" name="Mol. Biol. Evol.">
        <title>Comparative Genomics of Early-Diverging Mushroom-Forming Fungi Provides Insights into the Origins of Lignocellulose Decay Capabilities.</title>
        <authorList>
            <person name="Nagy L.G."/>
            <person name="Riley R."/>
            <person name="Tritt A."/>
            <person name="Adam C."/>
            <person name="Daum C."/>
            <person name="Floudas D."/>
            <person name="Sun H."/>
            <person name="Yadav J.S."/>
            <person name="Pangilinan J."/>
            <person name="Larsson K.H."/>
            <person name="Matsuura K."/>
            <person name="Barry K."/>
            <person name="Labutti K."/>
            <person name="Kuo R."/>
            <person name="Ohm R.A."/>
            <person name="Bhattacharya S.S."/>
            <person name="Shirouzu T."/>
            <person name="Yoshinaga Y."/>
            <person name="Martin F.M."/>
            <person name="Grigoriev I.V."/>
            <person name="Hibbett D.S."/>
        </authorList>
    </citation>
    <scope>NUCLEOTIDE SEQUENCE [LARGE SCALE GENOMIC DNA]</scope>
    <source>
        <strain evidence="18 19">HHB12029</strain>
    </source>
</reference>
<evidence type="ECO:0000256" key="14">
    <source>
        <dbReference type="PIRSR" id="PIRSR000168-2"/>
    </source>
</evidence>
<evidence type="ECO:0000313" key="18">
    <source>
        <dbReference type="EMBL" id="KZV95056.1"/>
    </source>
</evidence>
<gene>
    <name evidence="18" type="ORF">EXIGLDRAFT_834619</name>
</gene>
<dbReference type="PIRSF" id="PIRSF000168">
    <property type="entry name" value="Acyl-CoA_oxidase"/>
    <property type="match status" value="1"/>
</dbReference>
<sequence length="637" mass="70810">MRVFTSPQPTFNVKALQGVFEHDNHETREKLRKLFDEEIFIPRHNISLEEQRELALARLKRIVKERVISIFDFKTNPLNILAAHETSGFIDSSSTTKMTVEYNLFGGTVLKLGTERHRHILEGIDNDLAVIGCFALTELGYGNLATEMETTAHWDDKSKEFIINTPSTLAQKIWITNSAVHANYAIVFAQLIIKDQNEGIHAFLIPIRDRNHQPCKGVTINDMGMKQENNGVDNGKLAFDHVRAPREALLNAFSDVDEQGKFTSKIKDRRARFLKVADQLLSGRLCIASMCQGGAKTALAIALKYSATRLSVGDKGKATDPILTYQLQQFALMPLFARTVFLNFGLHFAKRKWAAVGFAMDNAPAKDQAEVVRLCCAIKPLVTWNAERAASVARERCGGMSYLSCTRIHQQIGLAHAGITAEGDNAVLAQKVAKELLAAIDRGEYTLVKLDLNASRALDLSKPDDCVRLIQIREAAVAGGLKAELARYMQKEKKTLFDAWMLFLSPSIQHTALAYGERFSAEEIQRTIASADKSIRPILSTLMHAALLHIVLSTPYFLAQELITPAQARLAQETLERLVRDVLGPQSLNLVDAWGIPEQVFREAPAASRGAPYGWDVFNERDNQGETFKGTGAKAKL</sequence>
<evidence type="ECO:0000256" key="7">
    <source>
        <dbReference type="ARBA" id="ARBA00022827"/>
    </source>
</evidence>
<keyword evidence="9" id="KW-0560">Oxidoreductase</keyword>
<dbReference type="GO" id="GO:0005504">
    <property type="term" value="F:fatty acid binding"/>
    <property type="evidence" value="ECO:0007669"/>
    <property type="project" value="TreeGrafter"/>
</dbReference>
<dbReference type="Gene3D" id="1.20.140.10">
    <property type="entry name" value="Butyryl-CoA Dehydrogenase, subunit A, domain 3"/>
    <property type="match status" value="2"/>
</dbReference>
<dbReference type="PANTHER" id="PTHR10909:SF382">
    <property type="entry name" value="ACYL-COENZYME A OXIDASE"/>
    <property type="match status" value="1"/>
</dbReference>
<dbReference type="Gene3D" id="2.40.110.10">
    <property type="entry name" value="Butyryl-CoA Dehydrogenase, subunit A, domain 2"/>
    <property type="match status" value="1"/>
</dbReference>
<comment type="subcellular location">
    <subcellularLocation>
        <location evidence="3">Peroxisome</location>
    </subcellularLocation>
</comment>
<dbReference type="OrthoDB" id="538336at2759"/>
<keyword evidence="8" id="KW-0276">Fatty acid metabolism</keyword>
<feature type="binding site" evidence="14">
    <location>
        <position position="137"/>
    </location>
    <ligand>
        <name>FAD</name>
        <dbReference type="ChEBI" id="CHEBI:57692"/>
    </ligand>
</feature>